<dbReference type="AlphaFoldDB" id="A0A0A0NXD2"/>
<dbReference type="HOGENOM" id="CLU_2620618_0_0_11"/>
<protein>
    <submittedName>
        <fullName evidence="1">Uncharacterized protein</fullName>
    </submittedName>
</protein>
<sequence length="78" mass="8082">MKEVRGGRRLGPGDLGDANCESYLTSGDPVIAMMAAQILSLRALSLGTGLSGVTAEHAARALTAGHALHLERAPAWSR</sequence>
<dbReference type="RefSeq" id="WP_020874804.1">
    <property type="nucleotide sequence ID" value="NC_022785.1"/>
</dbReference>
<organism evidence="1 2">
    <name type="scientific">Streptomyces rapamycinicus (strain ATCC 29253 / DSM 41530 / NRRL 5491 / AYB-994)</name>
    <name type="common">Streptomyces hygroscopicus (strain ATCC 29253)</name>
    <dbReference type="NCBI Taxonomy" id="1343740"/>
    <lineage>
        <taxon>Bacteria</taxon>
        <taxon>Bacillati</taxon>
        <taxon>Actinomycetota</taxon>
        <taxon>Actinomycetes</taxon>
        <taxon>Kitasatosporales</taxon>
        <taxon>Streptomycetaceae</taxon>
        <taxon>Streptomyces</taxon>
        <taxon>Streptomyces violaceusniger group</taxon>
    </lineage>
</organism>
<comment type="caution">
    <text evidence="1">The sequence shown here is derived from an EMBL/GenBank/DDBJ whole genome shotgun (WGS) entry which is preliminary data.</text>
</comment>
<evidence type="ECO:0000313" key="2">
    <source>
        <dbReference type="Proteomes" id="UP000281594"/>
    </source>
</evidence>
<dbReference type="KEGG" id="src:M271_49820"/>
<dbReference type="EMBL" id="QYCY01000004">
    <property type="protein sequence ID" value="RLV71835.1"/>
    <property type="molecule type" value="Genomic_DNA"/>
</dbReference>
<evidence type="ECO:0000313" key="1">
    <source>
        <dbReference type="EMBL" id="RLV71835.1"/>
    </source>
</evidence>
<name>A0A0A0NXD2_STRRN</name>
<gene>
    <name evidence="1" type="ORF">D3C57_144950</name>
</gene>
<reference evidence="1 2" key="1">
    <citation type="journal article" date="2018" name="J. Biol. Chem.">
        <title>Discovery of the actinoplanic acid pathway in Streptomyces rapamycinicus reveals a genetically conserved synergism with rapamycin.</title>
        <authorList>
            <person name="Mrak P."/>
            <person name="Krastel P."/>
            <person name="Pivk Lukancic P."/>
            <person name="Tao J."/>
            <person name="Pistorius D."/>
            <person name="Moore C.M."/>
        </authorList>
    </citation>
    <scope>NUCLEOTIDE SEQUENCE [LARGE SCALE GENOMIC DNA]</scope>
    <source>
        <strain evidence="1 2">NRRL 5491</strain>
    </source>
</reference>
<dbReference type="Proteomes" id="UP000281594">
    <property type="component" value="Unassembled WGS sequence"/>
</dbReference>
<proteinExistence type="predicted"/>
<accession>A0A0A0NXD2</accession>